<dbReference type="GO" id="GO:0031509">
    <property type="term" value="P:subtelomeric heterochromatin formation"/>
    <property type="evidence" value="ECO:0007669"/>
    <property type="project" value="EnsemblFungi"/>
</dbReference>
<dbReference type="InParanoid" id="Q6BU52"/>
<evidence type="ECO:0000256" key="7">
    <source>
        <dbReference type="ARBA" id="ARBA00043224"/>
    </source>
</evidence>
<dbReference type="Gene3D" id="3.40.50.850">
    <property type="entry name" value="Isochorismatase-like"/>
    <property type="match status" value="1"/>
</dbReference>
<dbReference type="OrthoDB" id="3341310at2759"/>
<dbReference type="GeneID" id="2900343"/>
<evidence type="ECO:0000256" key="6">
    <source>
        <dbReference type="ARBA" id="ARBA00039017"/>
    </source>
</evidence>
<evidence type="ECO:0000313" key="10">
    <source>
        <dbReference type="Proteomes" id="UP000000599"/>
    </source>
</evidence>
<dbReference type="GO" id="GO:0019358">
    <property type="term" value="P:nicotinate nucleotide salvage"/>
    <property type="evidence" value="ECO:0007669"/>
    <property type="project" value="EnsemblFungi"/>
</dbReference>
<evidence type="ECO:0000256" key="3">
    <source>
        <dbReference type="ARBA" id="ARBA00022723"/>
    </source>
</evidence>
<keyword evidence="2" id="KW-0662">Pyridine nucleotide biosynthesis</keyword>
<evidence type="ECO:0000256" key="5">
    <source>
        <dbReference type="ARBA" id="ARBA00037900"/>
    </source>
</evidence>
<dbReference type="Pfam" id="PF00857">
    <property type="entry name" value="Isochorismatase"/>
    <property type="match status" value="1"/>
</dbReference>
<sequence length="234" mass="26771">MKGKLALVVVDLQEDFLPDNGSLAVAEGRSIVPLINELLNTEKYRWSAVIATQDWHPEDHCSFASQHKVSPYSEMEFKHPLGERDTNGEIRTQMQVVWPDHCIQNSFGSKLDPQFEAAFNQLDPNIPRTIVKKGYLKDREYYSCFQDCWKLHKTEMQDYLRNLGISDVVFVGIAYDFCVLNSALDCAKSGFNTYVIKDCCKSVFPDKVLATEKIYATENVKIISTEDLSFNEHK</sequence>
<protein>
    <recommendedName>
        <fullName evidence="6">nicotinamidase</fullName>
        <ecNumber evidence="6">3.5.1.19</ecNumber>
    </recommendedName>
    <alternativeName>
        <fullName evidence="7">Nicotinamide deamidase</fullName>
    </alternativeName>
</protein>
<evidence type="ECO:0000256" key="1">
    <source>
        <dbReference type="ARBA" id="ARBA00006336"/>
    </source>
</evidence>
<name>Q6BU52_DEBHA</name>
<dbReference type="SUPFAM" id="SSF52499">
    <property type="entry name" value="Isochorismatase-like hydrolases"/>
    <property type="match status" value="1"/>
</dbReference>
<accession>Q6BU52</accession>
<reference evidence="9 10" key="1">
    <citation type="journal article" date="2004" name="Nature">
        <title>Genome evolution in yeasts.</title>
        <authorList>
            <consortium name="Genolevures"/>
            <person name="Dujon B."/>
            <person name="Sherman D."/>
            <person name="Fischer G."/>
            <person name="Durrens P."/>
            <person name="Casaregola S."/>
            <person name="Lafontaine I."/>
            <person name="de Montigny J."/>
            <person name="Marck C."/>
            <person name="Neuveglise C."/>
            <person name="Talla E."/>
            <person name="Goffard N."/>
            <person name="Frangeul L."/>
            <person name="Aigle M."/>
            <person name="Anthouard V."/>
            <person name="Babour A."/>
            <person name="Barbe V."/>
            <person name="Barnay S."/>
            <person name="Blanchin S."/>
            <person name="Beckerich J.M."/>
            <person name="Beyne E."/>
            <person name="Bleykasten C."/>
            <person name="Boisrame A."/>
            <person name="Boyer J."/>
            <person name="Cattolico L."/>
            <person name="Confanioleri F."/>
            <person name="de Daruvar A."/>
            <person name="Despons L."/>
            <person name="Fabre E."/>
            <person name="Fairhead C."/>
            <person name="Ferry-Dumazet H."/>
            <person name="Groppi A."/>
            <person name="Hantraye F."/>
            <person name="Hennequin C."/>
            <person name="Jauniaux N."/>
            <person name="Joyet P."/>
            <person name="Kachouri R."/>
            <person name="Kerrest A."/>
            <person name="Koszul R."/>
            <person name="Lemaire M."/>
            <person name="Lesur I."/>
            <person name="Ma L."/>
            <person name="Muller H."/>
            <person name="Nicaud J.M."/>
            <person name="Nikolski M."/>
            <person name="Oztas S."/>
            <person name="Ozier-Kalogeropoulos O."/>
            <person name="Pellenz S."/>
            <person name="Potier S."/>
            <person name="Richard G.F."/>
            <person name="Straub M.L."/>
            <person name="Suleau A."/>
            <person name="Swennene D."/>
            <person name="Tekaia F."/>
            <person name="Wesolowski-Louvel M."/>
            <person name="Westhof E."/>
            <person name="Wirth B."/>
            <person name="Zeniou-Meyer M."/>
            <person name="Zivanovic I."/>
            <person name="Bolotin-Fukuhara M."/>
            <person name="Thierry A."/>
            <person name="Bouchier C."/>
            <person name="Caudron B."/>
            <person name="Scarpelli C."/>
            <person name="Gaillardin C."/>
            <person name="Weissenbach J."/>
            <person name="Wincker P."/>
            <person name="Souciet J.L."/>
        </authorList>
    </citation>
    <scope>NUCLEOTIDE SEQUENCE [LARGE SCALE GENOMIC DNA]</scope>
    <source>
        <strain evidence="10">ATCC 36239 / CBS 767 / BCRC 21394 / JCM 1990 / NBRC 0083 / IGC 2968</strain>
    </source>
</reference>
<dbReference type="AlphaFoldDB" id="Q6BU52"/>
<dbReference type="KEGG" id="dha:DEHA2C13552g"/>
<dbReference type="InterPro" id="IPR052347">
    <property type="entry name" value="Isochorismatase_Nicotinamidase"/>
</dbReference>
<dbReference type="PANTHER" id="PTHR11080:SF2">
    <property type="entry name" value="LD05707P"/>
    <property type="match status" value="1"/>
</dbReference>
<gene>
    <name evidence="9" type="ordered locus">DEHA2C13552g</name>
</gene>
<organism evidence="9 10">
    <name type="scientific">Debaryomyces hansenii (strain ATCC 36239 / CBS 767 / BCRC 21394 / JCM 1990 / NBRC 0083 / IGC 2968)</name>
    <name type="common">Yeast</name>
    <name type="synonym">Torulaspora hansenii</name>
    <dbReference type="NCBI Taxonomy" id="284592"/>
    <lineage>
        <taxon>Eukaryota</taxon>
        <taxon>Fungi</taxon>
        <taxon>Dikarya</taxon>
        <taxon>Ascomycota</taxon>
        <taxon>Saccharomycotina</taxon>
        <taxon>Pichiomycetes</taxon>
        <taxon>Debaryomycetaceae</taxon>
        <taxon>Debaryomyces</taxon>
    </lineage>
</organism>
<evidence type="ECO:0000259" key="8">
    <source>
        <dbReference type="Pfam" id="PF00857"/>
    </source>
</evidence>
<dbReference type="GO" id="GO:0008936">
    <property type="term" value="F:nicotinamidase activity"/>
    <property type="evidence" value="ECO:0007669"/>
    <property type="project" value="UniProtKB-EC"/>
</dbReference>
<dbReference type="Proteomes" id="UP000000599">
    <property type="component" value="Chromosome C"/>
</dbReference>
<dbReference type="GO" id="GO:1904524">
    <property type="term" value="P:negative regulation of DNA amplification"/>
    <property type="evidence" value="ECO:0007669"/>
    <property type="project" value="EnsemblFungi"/>
</dbReference>
<dbReference type="VEuPathDB" id="FungiDB:DEHA2C13552g"/>
<keyword evidence="4" id="KW-0378">Hydrolase</keyword>
<dbReference type="GO" id="GO:0046872">
    <property type="term" value="F:metal ion binding"/>
    <property type="evidence" value="ECO:0007669"/>
    <property type="project" value="UniProtKB-KW"/>
</dbReference>
<dbReference type="PANTHER" id="PTHR11080">
    <property type="entry name" value="PYRAZINAMIDASE/NICOTINAMIDASE"/>
    <property type="match status" value="1"/>
</dbReference>
<proteinExistence type="inferred from homology"/>
<dbReference type="GO" id="GO:0005634">
    <property type="term" value="C:nucleus"/>
    <property type="evidence" value="ECO:0007669"/>
    <property type="project" value="EnsemblFungi"/>
</dbReference>
<dbReference type="InterPro" id="IPR000868">
    <property type="entry name" value="Isochorismatase-like_dom"/>
</dbReference>
<dbReference type="GO" id="GO:0000781">
    <property type="term" value="C:chromosome, telomeric region"/>
    <property type="evidence" value="ECO:0007669"/>
    <property type="project" value="GOC"/>
</dbReference>
<dbReference type="InterPro" id="IPR036380">
    <property type="entry name" value="Isochorismatase-like_sf"/>
</dbReference>
<dbReference type="eggNOG" id="KOG4003">
    <property type="taxonomic scope" value="Eukaryota"/>
</dbReference>
<evidence type="ECO:0000313" key="9">
    <source>
        <dbReference type="EMBL" id="CAG86344.1"/>
    </source>
</evidence>
<dbReference type="HOGENOM" id="CLU_068979_13_0_1"/>
<comment type="similarity">
    <text evidence="1">Belongs to the isochorismatase family.</text>
</comment>
<comment type="pathway">
    <text evidence="5">Cofactor biosynthesis; nicotinate biosynthesis; nicotinate from nicotinamide: step 1/1.</text>
</comment>
<keyword evidence="10" id="KW-1185">Reference proteome</keyword>
<evidence type="ECO:0000256" key="4">
    <source>
        <dbReference type="ARBA" id="ARBA00022801"/>
    </source>
</evidence>
<dbReference type="OMA" id="DFVDSWP"/>
<dbReference type="EMBL" id="CR382135">
    <property type="protein sequence ID" value="CAG86344.1"/>
    <property type="molecule type" value="Genomic_DNA"/>
</dbReference>
<evidence type="ECO:0000256" key="2">
    <source>
        <dbReference type="ARBA" id="ARBA00022642"/>
    </source>
</evidence>
<dbReference type="RefSeq" id="XP_458267.1">
    <property type="nucleotide sequence ID" value="XM_458267.1"/>
</dbReference>
<dbReference type="GO" id="GO:0000183">
    <property type="term" value="P:rDNA heterochromatin formation"/>
    <property type="evidence" value="ECO:0007669"/>
    <property type="project" value="EnsemblFungi"/>
</dbReference>
<dbReference type="STRING" id="284592.Q6BU52"/>
<feature type="domain" description="Isochorismatase-like" evidence="8">
    <location>
        <begin position="6"/>
        <end position="226"/>
    </location>
</feature>
<dbReference type="FunCoup" id="Q6BU52">
    <property type="interactions" value="457"/>
</dbReference>
<dbReference type="GO" id="GO:0005777">
    <property type="term" value="C:peroxisome"/>
    <property type="evidence" value="ECO:0007669"/>
    <property type="project" value="EnsemblFungi"/>
</dbReference>
<keyword evidence="3" id="KW-0479">Metal-binding</keyword>
<dbReference type="EC" id="3.5.1.19" evidence="6"/>